<sequence>MDAFDPDNPRAAYQLVADAIESRVADGTYPVGAKLPPHQEIADEFEVSVGTVKTAYKRLQNAKVIITRQGMGTFVRQPTGESSESRPARNLDEAFALIEELRVRLSAVEHQLRKHD</sequence>
<dbReference type="Pfam" id="PF00392">
    <property type="entry name" value="GntR"/>
    <property type="match status" value="1"/>
</dbReference>
<gene>
    <name evidence="6" type="ORF">GCM10022222_40310</name>
</gene>
<feature type="domain" description="HTH gntR-type" evidence="5">
    <location>
        <begin position="10"/>
        <end position="78"/>
    </location>
</feature>
<reference evidence="7" key="1">
    <citation type="journal article" date="2019" name="Int. J. Syst. Evol. Microbiol.">
        <title>The Global Catalogue of Microorganisms (GCM) 10K type strain sequencing project: providing services to taxonomists for standard genome sequencing and annotation.</title>
        <authorList>
            <consortium name="The Broad Institute Genomics Platform"/>
            <consortium name="The Broad Institute Genome Sequencing Center for Infectious Disease"/>
            <person name="Wu L."/>
            <person name="Ma J."/>
        </authorList>
    </citation>
    <scope>NUCLEOTIDE SEQUENCE [LARGE SCALE GENOMIC DNA]</scope>
    <source>
        <strain evidence="7">JCM 16898</strain>
    </source>
</reference>
<keyword evidence="3" id="KW-0238">DNA-binding</keyword>
<dbReference type="SUPFAM" id="SSF46785">
    <property type="entry name" value="Winged helix' DNA-binding domain"/>
    <property type="match status" value="1"/>
</dbReference>
<evidence type="ECO:0000256" key="2">
    <source>
        <dbReference type="ARBA" id="ARBA00023015"/>
    </source>
</evidence>
<dbReference type="Gene3D" id="1.10.10.10">
    <property type="entry name" value="Winged helix-like DNA-binding domain superfamily/Winged helix DNA-binding domain"/>
    <property type="match status" value="1"/>
</dbReference>
<dbReference type="RefSeq" id="WP_344861973.1">
    <property type="nucleotide sequence ID" value="NZ_BAAAZN010000008.1"/>
</dbReference>
<evidence type="ECO:0000256" key="4">
    <source>
        <dbReference type="ARBA" id="ARBA00023163"/>
    </source>
</evidence>
<dbReference type="SMART" id="SM00345">
    <property type="entry name" value="HTH_GNTR"/>
    <property type="match status" value="1"/>
</dbReference>
<name>A0ABP6WJJ3_9PSEU</name>
<evidence type="ECO:0000259" key="5">
    <source>
        <dbReference type="PROSITE" id="PS50949"/>
    </source>
</evidence>
<dbReference type="CDD" id="cd07377">
    <property type="entry name" value="WHTH_GntR"/>
    <property type="match status" value="1"/>
</dbReference>
<evidence type="ECO:0000256" key="3">
    <source>
        <dbReference type="ARBA" id="ARBA00023125"/>
    </source>
</evidence>
<keyword evidence="2" id="KW-0805">Transcription regulation</keyword>
<organism evidence="6 7">
    <name type="scientific">Amycolatopsis ultiminotia</name>
    <dbReference type="NCBI Taxonomy" id="543629"/>
    <lineage>
        <taxon>Bacteria</taxon>
        <taxon>Bacillati</taxon>
        <taxon>Actinomycetota</taxon>
        <taxon>Actinomycetes</taxon>
        <taxon>Pseudonocardiales</taxon>
        <taxon>Pseudonocardiaceae</taxon>
        <taxon>Amycolatopsis</taxon>
    </lineage>
</organism>
<dbReference type="PROSITE" id="PS50949">
    <property type="entry name" value="HTH_GNTR"/>
    <property type="match status" value="1"/>
</dbReference>
<evidence type="ECO:0000313" key="6">
    <source>
        <dbReference type="EMBL" id="GAA3552607.1"/>
    </source>
</evidence>
<dbReference type="Proteomes" id="UP001500689">
    <property type="component" value="Unassembled WGS sequence"/>
</dbReference>
<dbReference type="EMBL" id="BAAAZN010000008">
    <property type="protein sequence ID" value="GAA3552607.1"/>
    <property type="molecule type" value="Genomic_DNA"/>
</dbReference>
<protein>
    <recommendedName>
        <fullName evidence="5">HTH gntR-type domain-containing protein</fullName>
    </recommendedName>
</protein>
<keyword evidence="7" id="KW-1185">Reference proteome</keyword>
<dbReference type="InterPro" id="IPR036388">
    <property type="entry name" value="WH-like_DNA-bd_sf"/>
</dbReference>
<evidence type="ECO:0000313" key="7">
    <source>
        <dbReference type="Proteomes" id="UP001500689"/>
    </source>
</evidence>
<dbReference type="InterPro" id="IPR000524">
    <property type="entry name" value="Tscrpt_reg_HTH_GntR"/>
</dbReference>
<accession>A0ABP6WJJ3</accession>
<comment type="caution">
    <text evidence="6">The sequence shown here is derived from an EMBL/GenBank/DDBJ whole genome shotgun (WGS) entry which is preliminary data.</text>
</comment>
<dbReference type="InterPro" id="IPR036390">
    <property type="entry name" value="WH_DNA-bd_sf"/>
</dbReference>
<dbReference type="PANTHER" id="PTHR46577">
    <property type="entry name" value="HTH-TYPE TRANSCRIPTIONAL REGULATORY PROTEIN GABR"/>
    <property type="match status" value="1"/>
</dbReference>
<proteinExistence type="predicted"/>
<keyword evidence="4" id="KW-0804">Transcription</keyword>
<evidence type="ECO:0000256" key="1">
    <source>
        <dbReference type="ARBA" id="ARBA00022898"/>
    </source>
</evidence>
<dbReference type="PANTHER" id="PTHR46577:SF1">
    <property type="entry name" value="HTH-TYPE TRANSCRIPTIONAL REGULATORY PROTEIN GABR"/>
    <property type="match status" value="1"/>
</dbReference>
<dbReference type="InterPro" id="IPR051446">
    <property type="entry name" value="HTH_trans_reg/aminotransferase"/>
</dbReference>
<keyword evidence="1" id="KW-0663">Pyridoxal phosphate</keyword>